<keyword evidence="5 13" id="KW-0808">Transferase</keyword>
<organism evidence="15 16">
    <name type="scientific">Olea europaea subsp. europaea</name>
    <dbReference type="NCBI Taxonomy" id="158383"/>
    <lineage>
        <taxon>Eukaryota</taxon>
        <taxon>Viridiplantae</taxon>
        <taxon>Streptophyta</taxon>
        <taxon>Embryophyta</taxon>
        <taxon>Tracheophyta</taxon>
        <taxon>Spermatophyta</taxon>
        <taxon>Magnoliopsida</taxon>
        <taxon>eudicotyledons</taxon>
        <taxon>Gunneridae</taxon>
        <taxon>Pentapetalae</taxon>
        <taxon>asterids</taxon>
        <taxon>lamiids</taxon>
        <taxon>Lamiales</taxon>
        <taxon>Oleaceae</taxon>
        <taxon>Oleeae</taxon>
        <taxon>Olea</taxon>
    </lineage>
</organism>
<reference evidence="15 16" key="1">
    <citation type="submission" date="2019-12" db="EMBL/GenBank/DDBJ databases">
        <authorList>
            <person name="Alioto T."/>
            <person name="Alioto T."/>
            <person name="Gomez Garrido J."/>
        </authorList>
    </citation>
    <scope>NUCLEOTIDE SEQUENCE [LARGE SCALE GENOMIC DNA]</scope>
</reference>
<dbReference type="EC" id="2.7.4.3" evidence="4"/>
<dbReference type="PANTHER" id="PTHR11607:SF60">
    <property type="entry name" value="ALPHA-MANNOSIDASE"/>
    <property type="match status" value="1"/>
</dbReference>
<comment type="cofactor">
    <cofactor evidence="1">
        <name>Zn(2+)</name>
        <dbReference type="ChEBI" id="CHEBI:29105"/>
    </cofactor>
</comment>
<dbReference type="PROSITE" id="PS00113">
    <property type="entry name" value="ADENYLATE_KINASE"/>
    <property type="match status" value="1"/>
</dbReference>
<keyword evidence="6" id="KW-0479">Metal-binding</keyword>
<evidence type="ECO:0000256" key="7">
    <source>
        <dbReference type="ARBA" id="ARBA00022741"/>
    </source>
</evidence>
<dbReference type="GO" id="GO:0004559">
    <property type="term" value="F:alpha-mannosidase activity"/>
    <property type="evidence" value="ECO:0007669"/>
    <property type="project" value="InterPro"/>
</dbReference>
<dbReference type="SUPFAM" id="SSF52540">
    <property type="entry name" value="P-loop containing nucleoside triphosphate hydrolases"/>
    <property type="match status" value="1"/>
</dbReference>
<dbReference type="FunFam" id="1.20.1270.50:FF:000002">
    <property type="entry name" value="Alpha-mannosidase"/>
    <property type="match status" value="1"/>
</dbReference>
<gene>
    <name evidence="15" type="ORF">OLEA9_A040737</name>
</gene>
<dbReference type="InterPro" id="IPR027417">
    <property type="entry name" value="P-loop_NTPase"/>
</dbReference>
<keyword evidence="10" id="KW-0862">Zinc</keyword>
<evidence type="ECO:0000256" key="11">
    <source>
        <dbReference type="ARBA" id="ARBA00023295"/>
    </source>
</evidence>
<dbReference type="GO" id="GO:0030246">
    <property type="term" value="F:carbohydrate binding"/>
    <property type="evidence" value="ECO:0007669"/>
    <property type="project" value="InterPro"/>
</dbReference>
<dbReference type="Gene3D" id="1.20.1270.50">
    <property type="entry name" value="Glycoside hydrolase family 38, central domain"/>
    <property type="match status" value="2"/>
</dbReference>
<dbReference type="Gene3D" id="3.20.110.10">
    <property type="entry name" value="Glycoside hydrolase 38, N terminal domain"/>
    <property type="match status" value="1"/>
</dbReference>
<keyword evidence="7" id="KW-0547">Nucleotide-binding</keyword>
<dbReference type="InterPro" id="IPR037094">
    <property type="entry name" value="Glyco_hydro_38_cen_sf"/>
</dbReference>
<dbReference type="InterPro" id="IPR011330">
    <property type="entry name" value="Glyco_hydro/deAcase_b/a-brl"/>
</dbReference>
<proteinExistence type="inferred from homology"/>
<comment type="similarity">
    <text evidence="2 13">Belongs to the adenylate kinase family.</text>
</comment>
<dbReference type="HAMAP" id="MF_00235">
    <property type="entry name" value="Adenylate_kinase_Adk"/>
    <property type="match status" value="1"/>
</dbReference>
<dbReference type="SUPFAM" id="SSF88688">
    <property type="entry name" value="Families 57/38 glycoside transferase middle domain"/>
    <property type="match status" value="1"/>
</dbReference>
<keyword evidence="11" id="KW-0326">Glycosidase</keyword>
<evidence type="ECO:0000256" key="6">
    <source>
        <dbReference type="ARBA" id="ARBA00022723"/>
    </source>
</evidence>
<comment type="similarity">
    <text evidence="3">Belongs to the glycosyl hydrolase 38 family.</text>
</comment>
<dbReference type="GO" id="GO:0004017">
    <property type="term" value="F:AMP kinase activity"/>
    <property type="evidence" value="ECO:0007669"/>
    <property type="project" value="UniProtKB-EC"/>
</dbReference>
<dbReference type="Proteomes" id="UP000594638">
    <property type="component" value="Unassembled WGS sequence"/>
</dbReference>
<dbReference type="PANTHER" id="PTHR11607">
    <property type="entry name" value="ALPHA-MANNOSIDASE"/>
    <property type="match status" value="1"/>
</dbReference>
<sequence>MSDFFFSFTQIFTGIFPIHYDPPDGFTFEINDVSPPIQDDDLLFDYNVEERVNDFVAAALLQANVTRTNHIMWTMGTDFRYQYATSWFRQMDKFIHYVKMDGRVNALYSTPSIYTDAKHAANEQWPLKTGDFFPYADHENAYWTGYFTSRPALKRHVREMSGYFLAARQLEFFKGRNSSGPSTDALADALAIAQHHDAVSGTERQHVASDYALRLSIGYKEAEKVVASSLALLTDLRLNTTYEDSVPEFQQCPLLNISYCPPSEAHLTDEKSLIIIAYNALGWKRKEVIRIPVSGPGSGKGTQCAKIVQHFGYTHLSAGDLLREEIKSGSENGTMIQNMIKEGKLVPSELTVKLLQRAMNESGNDKFLIDGFPRNEENRVAFESVIGIVPEFVLFFDCSEEEMERRLLSRNQVKHVLCVPNGNFHVLSVSSTILCVFYLSSIYLPASFFSCLKGREDDNIETIKKRFKVFMESLPVIEYYNSKEKVRKIDAGKPVEEVFEAVKAVFTSSYDKVPA</sequence>
<dbReference type="GO" id="GO:0005524">
    <property type="term" value="F:ATP binding"/>
    <property type="evidence" value="ECO:0007669"/>
    <property type="project" value="InterPro"/>
</dbReference>
<dbReference type="InterPro" id="IPR000602">
    <property type="entry name" value="Glyco_hydro_38_N"/>
</dbReference>
<dbReference type="InterPro" id="IPR011013">
    <property type="entry name" value="Gal_mutarotase_sf_dom"/>
</dbReference>
<evidence type="ECO:0000256" key="12">
    <source>
        <dbReference type="ARBA" id="ARBA00031517"/>
    </source>
</evidence>
<comment type="caution">
    <text evidence="15">The sequence shown here is derived from an EMBL/GenBank/DDBJ whole genome shotgun (WGS) entry which is preliminary data.</text>
</comment>
<evidence type="ECO:0000256" key="2">
    <source>
        <dbReference type="ARBA" id="ARBA00007220"/>
    </source>
</evidence>
<keyword evidence="16" id="KW-1185">Reference proteome</keyword>
<dbReference type="InterPro" id="IPR028995">
    <property type="entry name" value="Glyco_hydro_57/38_cen_sf"/>
</dbReference>
<accession>A0A8S0UYD2</accession>
<evidence type="ECO:0000256" key="9">
    <source>
        <dbReference type="ARBA" id="ARBA00022801"/>
    </source>
</evidence>
<evidence type="ECO:0000256" key="4">
    <source>
        <dbReference type="ARBA" id="ARBA00012955"/>
    </source>
</evidence>
<evidence type="ECO:0000256" key="8">
    <source>
        <dbReference type="ARBA" id="ARBA00022777"/>
    </source>
</evidence>
<dbReference type="GO" id="GO:0006013">
    <property type="term" value="P:mannose metabolic process"/>
    <property type="evidence" value="ECO:0007669"/>
    <property type="project" value="InterPro"/>
</dbReference>
<dbReference type="FunFam" id="1.20.1270.50:FF:000003">
    <property type="entry name" value="Alpha-mannosidase"/>
    <property type="match status" value="1"/>
</dbReference>
<dbReference type="SUPFAM" id="SSF88713">
    <property type="entry name" value="Glycoside hydrolase/deacetylase"/>
    <property type="match status" value="1"/>
</dbReference>
<evidence type="ECO:0000256" key="3">
    <source>
        <dbReference type="ARBA" id="ARBA00009792"/>
    </source>
</evidence>
<protein>
    <recommendedName>
        <fullName evidence="4">adenylate kinase</fullName>
        <ecNumber evidence="4">2.7.4.3</ecNumber>
    </recommendedName>
    <alternativeName>
        <fullName evidence="12">ATP:AMP phosphotransferase</fullName>
    </alternativeName>
</protein>
<dbReference type="InterPro" id="IPR033690">
    <property type="entry name" value="Adenylat_kinase_CS"/>
</dbReference>
<evidence type="ECO:0000256" key="5">
    <source>
        <dbReference type="ARBA" id="ARBA00022679"/>
    </source>
</evidence>
<dbReference type="EMBL" id="CACTIH010009111">
    <property type="protein sequence ID" value="CAA3024607.1"/>
    <property type="molecule type" value="Genomic_DNA"/>
</dbReference>
<keyword evidence="9" id="KW-0378">Hydrolase</keyword>
<dbReference type="Gramene" id="OE9A040737T8">
    <property type="protein sequence ID" value="OE9A040737C8"/>
    <property type="gene ID" value="OE9A040737"/>
</dbReference>
<dbReference type="Pfam" id="PF00406">
    <property type="entry name" value="ADK"/>
    <property type="match status" value="1"/>
</dbReference>
<dbReference type="CDD" id="cd01428">
    <property type="entry name" value="ADK"/>
    <property type="match status" value="1"/>
</dbReference>
<evidence type="ECO:0000256" key="10">
    <source>
        <dbReference type="ARBA" id="ARBA00022833"/>
    </source>
</evidence>
<feature type="domain" description="Glycoside hydrolase family 38 central" evidence="14">
    <location>
        <begin position="141"/>
        <end position="215"/>
    </location>
</feature>
<dbReference type="PRINTS" id="PR00094">
    <property type="entry name" value="ADENYLTKNASE"/>
</dbReference>
<dbReference type="Pfam" id="PF09261">
    <property type="entry name" value="Alpha-mann_mid"/>
    <property type="match status" value="1"/>
</dbReference>
<dbReference type="InterPro" id="IPR027291">
    <property type="entry name" value="Glyco_hydro_38_N_sf"/>
</dbReference>
<dbReference type="AlphaFoldDB" id="A0A8S0UYD2"/>
<dbReference type="InterPro" id="IPR000850">
    <property type="entry name" value="Adenylat/UMP-CMP_kin"/>
</dbReference>
<evidence type="ECO:0000313" key="15">
    <source>
        <dbReference type="EMBL" id="CAA3024607.1"/>
    </source>
</evidence>
<evidence type="ECO:0000256" key="13">
    <source>
        <dbReference type="RuleBase" id="RU003330"/>
    </source>
</evidence>
<dbReference type="InterPro" id="IPR050843">
    <property type="entry name" value="Glycosyl_Hydrlase_38"/>
</dbReference>
<dbReference type="SUPFAM" id="SSF74650">
    <property type="entry name" value="Galactose mutarotase-like"/>
    <property type="match status" value="1"/>
</dbReference>
<dbReference type="Gene3D" id="3.40.50.300">
    <property type="entry name" value="P-loop containing nucleotide triphosphate hydrolases"/>
    <property type="match status" value="1"/>
</dbReference>
<evidence type="ECO:0000313" key="16">
    <source>
        <dbReference type="Proteomes" id="UP000594638"/>
    </source>
</evidence>
<dbReference type="GO" id="GO:0046872">
    <property type="term" value="F:metal ion binding"/>
    <property type="evidence" value="ECO:0007669"/>
    <property type="project" value="UniProtKB-KW"/>
</dbReference>
<keyword evidence="8 13" id="KW-0418">Kinase</keyword>
<evidence type="ECO:0000259" key="14">
    <source>
        <dbReference type="SMART" id="SM00872"/>
    </source>
</evidence>
<name>A0A8S0UYD2_OLEEU</name>
<dbReference type="InterPro" id="IPR015341">
    <property type="entry name" value="Glyco_hydro_38_cen"/>
</dbReference>
<dbReference type="SMART" id="SM00872">
    <property type="entry name" value="Alpha-mann_mid"/>
    <property type="match status" value="1"/>
</dbReference>
<evidence type="ECO:0000256" key="1">
    <source>
        <dbReference type="ARBA" id="ARBA00001947"/>
    </source>
</evidence>
<dbReference type="Pfam" id="PF01074">
    <property type="entry name" value="Glyco_hydro_38N"/>
    <property type="match status" value="1"/>
</dbReference>